<comment type="caution">
    <text evidence="4">The sequence shown here is derived from an EMBL/GenBank/DDBJ whole genome shotgun (WGS) entry which is preliminary data.</text>
</comment>
<dbReference type="Proteomes" id="UP000598146">
    <property type="component" value="Unassembled WGS sequence"/>
</dbReference>
<dbReference type="RefSeq" id="WP_196417597.1">
    <property type="nucleotide sequence ID" value="NZ_JADQTO010000017.1"/>
</dbReference>
<dbReference type="InterPro" id="IPR016032">
    <property type="entry name" value="Sig_transdc_resp-reg_C-effctor"/>
</dbReference>
<proteinExistence type="predicted"/>
<dbReference type="PROSITE" id="PS50043">
    <property type="entry name" value="HTH_LUXR_2"/>
    <property type="match status" value="1"/>
</dbReference>
<keyword evidence="1" id="KW-0547">Nucleotide-binding</keyword>
<dbReference type="SUPFAM" id="SSF52540">
    <property type="entry name" value="P-loop containing nucleoside triphosphate hydrolases"/>
    <property type="match status" value="1"/>
</dbReference>
<reference evidence="4" key="1">
    <citation type="submission" date="2020-11" db="EMBL/GenBank/DDBJ databases">
        <title>Isolation and identification of active actinomycetes.</title>
        <authorList>
            <person name="Sun X."/>
        </authorList>
    </citation>
    <scope>NUCLEOTIDE SEQUENCE</scope>
    <source>
        <strain evidence="4">NEAU-A11</strain>
    </source>
</reference>
<dbReference type="GO" id="GO:0005737">
    <property type="term" value="C:cytoplasm"/>
    <property type="evidence" value="ECO:0007669"/>
    <property type="project" value="TreeGrafter"/>
</dbReference>
<organism evidence="4 5">
    <name type="scientific">Actinoplanes aureus</name>
    <dbReference type="NCBI Taxonomy" id="2792083"/>
    <lineage>
        <taxon>Bacteria</taxon>
        <taxon>Bacillati</taxon>
        <taxon>Actinomycetota</taxon>
        <taxon>Actinomycetes</taxon>
        <taxon>Micromonosporales</taxon>
        <taxon>Micromonosporaceae</taxon>
        <taxon>Actinoplanes</taxon>
    </lineage>
</organism>
<accession>A0A931G0F4</accession>
<dbReference type="PRINTS" id="PR00038">
    <property type="entry name" value="HTHLUXR"/>
</dbReference>
<dbReference type="CDD" id="cd06170">
    <property type="entry name" value="LuxR_C_like"/>
    <property type="match status" value="1"/>
</dbReference>
<dbReference type="PANTHER" id="PTHR16305">
    <property type="entry name" value="TESTICULAR SOLUBLE ADENYLYL CYCLASE"/>
    <property type="match status" value="1"/>
</dbReference>
<dbReference type="GO" id="GO:0004016">
    <property type="term" value="F:adenylate cyclase activity"/>
    <property type="evidence" value="ECO:0007669"/>
    <property type="project" value="TreeGrafter"/>
</dbReference>
<dbReference type="PANTHER" id="PTHR16305:SF35">
    <property type="entry name" value="TRANSCRIPTIONAL ACTIVATOR DOMAIN"/>
    <property type="match status" value="1"/>
</dbReference>
<dbReference type="InterPro" id="IPR027417">
    <property type="entry name" value="P-loop_NTPase"/>
</dbReference>
<sequence length="903" mass="94652">MLHGRQRECAIVDGLLAAAGDRRSGVLVVRGEAGIGKSALLAYAAEHATGMRILRGTGIESESEFPFAAVHQLLRPVADLIDAIPDRPAAALRGAFGIGPAGGEDRFLISLGVLSVLAEAAEDRPLLCLVDDAHWLDGASAGALTFAARRLDAEGVVLLFATRGSEMIAGLPELPLTGLDAAAAGALLAERIGADLPAQVRDSLVSSTAGNPLGLLELPGSLSADQLTGREPLPDRLPVGAEVEQVFLDRVRRQDQPTQTLLLLAAAEDSGELGPILRAAETLGVEAGALDAAEKAGLIRVDGQTLVFCHPLVRTAVYRGATFWQRRDARHALAAALDGDADRRAWHLAAAALGPDEAVAADLHRSADRARQRGGHAAASSAYERAATLTAASGPRGERLVEAAEAAWQAGLPARAGGLLDRAGELATEPLTRARVEHLRGSIEGTSGELTTAYAMLVGAAEPIASLDPVRAARMLTEAGQAAWLAGDVPGLHEVARRLAALPVPDEAVPLSAELVLGFDNLLSGDTAAAVVHLRDAAGRAGRASDARALLLCAAGALFVGDDAVAIGLFATAVTRARSAGAAALLPGLLAPLSSLEAWTGRYSAAAAHAAEGLRIAVETGQDHPAAHLRSVLAWIAAVHGREEECREYAAAALAHAVGHRIGPAAGIASWALGLLDLGAGRPENACDRLDALAAAGPGESHPVVHVFSAADLIEAAVRTGRTAVAGRACERLNTWAEATGSIWGRALRARCRGLLTGDEEHFAEALRLHQHGGRPFDTSRTELLHGEMLRRRRRRSEARVHLRAAHERFERLGLPGWAELARTELRATGETARKREPGTMRQLTPQEVLIARIVGEGATNREVAAQLFLSPRTVDYHLRKVFTKLDVSSRADLIKLVAQSDR</sequence>
<evidence type="ECO:0000313" key="5">
    <source>
        <dbReference type="Proteomes" id="UP000598146"/>
    </source>
</evidence>
<dbReference type="GO" id="GO:0006355">
    <property type="term" value="P:regulation of DNA-templated transcription"/>
    <property type="evidence" value="ECO:0007669"/>
    <property type="project" value="InterPro"/>
</dbReference>
<gene>
    <name evidence="4" type="ORF">I4J89_30630</name>
</gene>
<evidence type="ECO:0000256" key="1">
    <source>
        <dbReference type="ARBA" id="ARBA00022741"/>
    </source>
</evidence>
<dbReference type="EMBL" id="JADQTO010000017">
    <property type="protein sequence ID" value="MBG0565815.1"/>
    <property type="molecule type" value="Genomic_DNA"/>
</dbReference>
<dbReference type="InterPro" id="IPR036388">
    <property type="entry name" value="WH-like_DNA-bd_sf"/>
</dbReference>
<protein>
    <submittedName>
        <fullName evidence="4">AAA family ATPase</fullName>
    </submittedName>
</protein>
<evidence type="ECO:0000313" key="4">
    <source>
        <dbReference type="EMBL" id="MBG0565815.1"/>
    </source>
</evidence>
<dbReference type="SUPFAM" id="SSF46894">
    <property type="entry name" value="C-terminal effector domain of the bipartite response regulators"/>
    <property type="match status" value="1"/>
</dbReference>
<dbReference type="AlphaFoldDB" id="A0A931G0F4"/>
<dbReference type="InterPro" id="IPR000792">
    <property type="entry name" value="Tscrpt_reg_LuxR_C"/>
</dbReference>
<dbReference type="SMART" id="SM00421">
    <property type="entry name" value="HTH_LUXR"/>
    <property type="match status" value="1"/>
</dbReference>
<dbReference type="Pfam" id="PF13191">
    <property type="entry name" value="AAA_16"/>
    <property type="match status" value="1"/>
</dbReference>
<keyword evidence="2" id="KW-0067">ATP-binding</keyword>
<keyword evidence="5" id="KW-1185">Reference proteome</keyword>
<dbReference type="Gene3D" id="1.10.10.10">
    <property type="entry name" value="Winged helix-like DNA-binding domain superfamily/Winged helix DNA-binding domain"/>
    <property type="match status" value="1"/>
</dbReference>
<dbReference type="InterPro" id="IPR041664">
    <property type="entry name" value="AAA_16"/>
</dbReference>
<evidence type="ECO:0000259" key="3">
    <source>
        <dbReference type="PROSITE" id="PS50043"/>
    </source>
</evidence>
<evidence type="ECO:0000256" key="2">
    <source>
        <dbReference type="ARBA" id="ARBA00022840"/>
    </source>
</evidence>
<feature type="domain" description="HTH luxR-type" evidence="3">
    <location>
        <begin position="837"/>
        <end position="902"/>
    </location>
</feature>
<dbReference type="GO" id="GO:0003677">
    <property type="term" value="F:DNA binding"/>
    <property type="evidence" value="ECO:0007669"/>
    <property type="project" value="InterPro"/>
</dbReference>
<name>A0A931G0F4_9ACTN</name>
<dbReference type="Pfam" id="PF00196">
    <property type="entry name" value="GerE"/>
    <property type="match status" value="1"/>
</dbReference>
<dbReference type="GO" id="GO:0005524">
    <property type="term" value="F:ATP binding"/>
    <property type="evidence" value="ECO:0007669"/>
    <property type="project" value="UniProtKB-KW"/>
</dbReference>